<evidence type="ECO:0000256" key="9">
    <source>
        <dbReference type="HAMAP-Rule" id="MF_00097"/>
    </source>
</evidence>
<comment type="catalytic activity">
    <reaction evidence="6 9 10">
        <text>4-methyl-5-(2-phosphooxyethyl)-thiazole + 4-amino-2-methyl-5-(diphosphooxymethyl)pyrimidine + H(+) = thiamine phosphate + diphosphate</text>
        <dbReference type="Rhea" id="RHEA:22328"/>
        <dbReference type="ChEBI" id="CHEBI:15378"/>
        <dbReference type="ChEBI" id="CHEBI:33019"/>
        <dbReference type="ChEBI" id="CHEBI:37575"/>
        <dbReference type="ChEBI" id="CHEBI:57841"/>
        <dbReference type="ChEBI" id="CHEBI:58296"/>
        <dbReference type="EC" id="2.5.1.3"/>
    </reaction>
</comment>
<feature type="binding site" evidence="9">
    <location>
        <position position="90"/>
    </location>
    <ligand>
        <name>Mg(2+)</name>
        <dbReference type="ChEBI" id="CHEBI:18420"/>
    </ligand>
</feature>
<dbReference type="PANTHER" id="PTHR20857:SF23">
    <property type="entry name" value="THIAMINE BIOSYNTHETIC BIFUNCTIONAL ENZYME"/>
    <property type="match status" value="1"/>
</dbReference>
<comment type="similarity">
    <text evidence="9 10">Belongs to the thiamine-phosphate synthase family.</text>
</comment>
<dbReference type="GO" id="GO:0009229">
    <property type="term" value="P:thiamine diphosphate biosynthetic process"/>
    <property type="evidence" value="ECO:0007669"/>
    <property type="project" value="UniProtKB-UniRule"/>
</dbReference>
<dbReference type="Proteomes" id="UP000002774">
    <property type="component" value="Chromosome"/>
</dbReference>
<dbReference type="GO" id="GO:0009228">
    <property type="term" value="P:thiamine biosynthetic process"/>
    <property type="evidence" value="ECO:0007669"/>
    <property type="project" value="UniProtKB-KW"/>
</dbReference>
<proteinExistence type="inferred from homology"/>
<reference evidence="13" key="1">
    <citation type="submission" date="2011-09" db="EMBL/GenBank/DDBJ databases">
        <title>The permanent draft genome of Mucilaginibacter paludis DSM 18603.</title>
        <authorList>
            <consortium name="US DOE Joint Genome Institute (JGI-PGF)"/>
            <person name="Lucas S."/>
            <person name="Han J."/>
            <person name="Lapidus A."/>
            <person name="Bruce D."/>
            <person name="Goodwin L."/>
            <person name="Pitluck S."/>
            <person name="Peters L."/>
            <person name="Kyrpides N."/>
            <person name="Mavromatis K."/>
            <person name="Ivanova N."/>
            <person name="Mikhailova N."/>
            <person name="Held B."/>
            <person name="Detter J.C."/>
            <person name="Tapia R."/>
            <person name="Han C."/>
            <person name="Land M."/>
            <person name="Hauser L."/>
            <person name="Markowitz V."/>
            <person name="Cheng J.-F."/>
            <person name="Hugenholtz P."/>
            <person name="Woyke T."/>
            <person name="Wu D."/>
            <person name="Tindall B."/>
            <person name="Brambilla E."/>
            <person name="Klenk H.-P."/>
            <person name="Eisen J.A."/>
        </authorList>
    </citation>
    <scope>NUCLEOTIDE SEQUENCE [LARGE SCALE GENOMIC DNA]</scope>
    <source>
        <strain evidence="13">DSM 18603</strain>
    </source>
</reference>
<evidence type="ECO:0000256" key="10">
    <source>
        <dbReference type="RuleBase" id="RU003826"/>
    </source>
</evidence>
<feature type="binding site" evidence="9">
    <location>
        <begin position="38"/>
        <end position="42"/>
    </location>
    <ligand>
        <name>4-amino-2-methyl-5-(diphosphooxymethyl)pyrimidine</name>
        <dbReference type="ChEBI" id="CHEBI:57841"/>
    </ligand>
</feature>
<keyword evidence="5 9" id="KW-0784">Thiamine biosynthesis</keyword>
<keyword evidence="2 9" id="KW-0808">Transferase</keyword>
<dbReference type="EC" id="2.5.1.3" evidence="9"/>
<dbReference type="RefSeq" id="WP_008511905.1">
    <property type="nucleotide sequence ID" value="NZ_CM001403.1"/>
</dbReference>
<feature type="binding site" evidence="9">
    <location>
        <position position="71"/>
    </location>
    <ligand>
        <name>Mg(2+)</name>
        <dbReference type="ChEBI" id="CHEBI:18420"/>
    </ligand>
</feature>
<evidence type="ECO:0000256" key="8">
    <source>
        <dbReference type="ARBA" id="ARBA00047883"/>
    </source>
</evidence>
<feature type="domain" description="Thiamine phosphate synthase/TenI" evidence="12">
    <location>
        <begin position="8"/>
        <end position="189"/>
    </location>
</feature>
<sequence>MGNFPYRLYLVTDEAACLGRDFFWVIEQAIKGGVDMVQLREKNLSDQAFLNKALLLKDLLDRYNVPLIINDNLPVAVHCGAAGIHVGNSDSPPTKIRLQHPDTKFLGYSIEYEAQLETEDARVSDYLALSPVYATNTKTDTVTEWKTEGIHRVRQITNKPLVAIGGINEANAASIITAGADCLAIVSAICSAENPALAAERLRNLIDRSMNSYEKI</sequence>
<comment type="cofactor">
    <cofactor evidence="9">
        <name>Mg(2+)</name>
        <dbReference type="ChEBI" id="CHEBI:18420"/>
    </cofactor>
    <text evidence="9">Binds 1 Mg(2+) ion per subunit.</text>
</comment>
<accession>H1Y3N3</accession>
<evidence type="ECO:0000256" key="4">
    <source>
        <dbReference type="ARBA" id="ARBA00022842"/>
    </source>
</evidence>
<evidence type="ECO:0000256" key="1">
    <source>
        <dbReference type="ARBA" id="ARBA00005165"/>
    </source>
</evidence>
<evidence type="ECO:0000313" key="13">
    <source>
        <dbReference type="EMBL" id="EHQ30295.1"/>
    </source>
</evidence>
<keyword evidence="3 9" id="KW-0479">Metal-binding</keyword>
<keyword evidence="4 9" id="KW-0460">Magnesium</keyword>
<comment type="pathway">
    <text evidence="1 9 11">Cofactor biosynthesis; thiamine diphosphate biosynthesis; thiamine phosphate from 4-amino-2-methyl-5-diphosphomethylpyrimidine and 4-methyl-5-(2-phosphoethyl)-thiazole: step 1/1.</text>
</comment>
<dbReference type="InterPro" id="IPR013785">
    <property type="entry name" value="Aldolase_TIM"/>
</dbReference>
<dbReference type="STRING" id="714943.Mucpa_6239"/>
<feature type="binding site" evidence="9">
    <location>
        <position position="109"/>
    </location>
    <ligand>
        <name>4-amino-2-methyl-5-(diphosphooxymethyl)pyrimidine</name>
        <dbReference type="ChEBI" id="CHEBI:57841"/>
    </ligand>
</feature>
<dbReference type="OrthoDB" id="9812206at2"/>
<feature type="binding site" evidence="9">
    <location>
        <begin position="186"/>
        <end position="187"/>
    </location>
    <ligand>
        <name>2-[(2R,5Z)-2-carboxy-4-methylthiazol-5(2H)-ylidene]ethyl phosphate</name>
        <dbReference type="ChEBI" id="CHEBI:62899"/>
    </ligand>
</feature>
<feature type="binding site" evidence="9">
    <location>
        <position position="166"/>
    </location>
    <ligand>
        <name>2-[(2R,5Z)-2-carboxy-4-methylthiazol-5(2H)-ylidene]ethyl phosphate</name>
        <dbReference type="ChEBI" id="CHEBI:62899"/>
    </ligand>
</feature>
<protein>
    <recommendedName>
        <fullName evidence="9">Thiamine-phosphate synthase</fullName>
        <shortName evidence="9">TP synthase</shortName>
        <shortName evidence="9">TPS</shortName>
        <ecNumber evidence="9">2.5.1.3</ecNumber>
    </recommendedName>
    <alternativeName>
        <fullName evidence="9">Thiamine-phosphate pyrophosphorylase</fullName>
        <shortName evidence="9">TMP pyrophosphorylase</shortName>
        <shortName evidence="9">TMP-PPase</shortName>
    </alternativeName>
</protein>
<dbReference type="PANTHER" id="PTHR20857">
    <property type="entry name" value="THIAMINE-PHOSPHATE PYROPHOSPHORYLASE"/>
    <property type="match status" value="1"/>
</dbReference>
<comment type="catalytic activity">
    <reaction evidence="8 9 10">
        <text>2-[(2R,5Z)-2-carboxy-4-methylthiazol-5(2H)-ylidene]ethyl phosphate + 4-amino-2-methyl-5-(diphosphooxymethyl)pyrimidine + 2 H(+) = thiamine phosphate + CO2 + diphosphate</text>
        <dbReference type="Rhea" id="RHEA:47844"/>
        <dbReference type="ChEBI" id="CHEBI:15378"/>
        <dbReference type="ChEBI" id="CHEBI:16526"/>
        <dbReference type="ChEBI" id="CHEBI:33019"/>
        <dbReference type="ChEBI" id="CHEBI:37575"/>
        <dbReference type="ChEBI" id="CHEBI:57841"/>
        <dbReference type="ChEBI" id="CHEBI:62899"/>
        <dbReference type="EC" id="2.5.1.3"/>
    </reaction>
</comment>
<evidence type="ECO:0000313" key="14">
    <source>
        <dbReference type="Proteomes" id="UP000002774"/>
    </source>
</evidence>
<evidence type="ECO:0000256" key="5">
    <source>
        <dbReference type="ARBA" id="ARBA00022977"/>
    </source>
</evidence>
<comment type="function">
    <text evidence="9">Condenses 4-methyl-5-(beta-hydroxyethyl)thiazole monophosphate (THZ-P) and 2-methyl-4-amino-5-hydroxymethyl pyrimidine pyrophosphate (HMP-PP) to form thiamine monophosphate (TMP).</text>
</comment>
<feature type="binding site" evidence="9">
    <location>
        <begin position="135"/>
        <end position="137"/>
    </location>
    <ligand>
        <name>2-[(2R,5Z)-2-carboxy-4-methylthiazol-5(2H)-ylidene]ethyl phosphate</name>
        <dbReference type="ChEBI" id="CHEBI:62899"/>
    </ligand>
</feature>
<evidence type="ECO:0000256" key="11">
    <source>
        <dbReference type="RuleBase" id="RU004253"/>
    </source>
</evidence>
<dbReference type="GO" id="GO:0000287">
    <property type="term" value="F:magnesium ion binding"/>
    <property type="evidence" value="ECO:0007669"/>
    <property type="project" value="UniProtKB-UniRule"/>
</dbReference>
<dbReference type="GO" id="GO:0004789">
    <property type="term" value="F:thiamine-phosphate diphosphorylase activity"/>
    <property type="evidence" value="ECO:0007669"/>
    <property type="project" value="UniProtKB-UniRule"/>
</dbReference>
<dbReference type="AlphaFoldDB" id="H1Y3N3"/>
<dbReference type="InterPro" id="IPR036206">
    <property type="entry name" value="ThiamineP_synth_sf"/>
</dbReference>
<dbReference type="SUPFAM" id="SSF51391">
    <property type="entry name" value="Thiamin phosphate synthase"/>
    <property type="match status" value="1"/>
</dbReference>
<feature type="binding site" evidence="9">
    <location>
        <position position="70"/>
    </location>
    <ligand>
        <name>4-amino-2-methyl-5-(diphosphooxymethyl)pyrimidine</name>
        <dbReference type="ChEBI" id="CHEBI:57841"/>
    </ligand>
</feature>
<evidence type="ECO:0000256" key="2">
    <source>
        <dbReference type="ARBA" id="ARBA00022679"/>
    </source>
</evidence>
<evidence type="ECO:0000259" key="12">
    <source>
        <dbReference type="Pfam" id="PF02581"/>
    </source>
</evidence>
<dbReference type="NCBIfam" id="TIGR00693">
    <property type="entry name" value="thiE"/>
    <property type="match status" value="1"/>
</dbReference>
<evidence type="ECO:0000256" key="6">
    <source>
        <dbReference type="ARBA" id="ARBA00047334"/>
    </source>
</evidence>
<feature type="binding site" evidence="9">
    <location>
        <position position="138"/>
    </location>
    <ligand>
        <name>4-amino-2-methyl-5-(diphosphooxymethyl)pyrimidine</name>
        <dbReference type="ChEBI" id="CHEBI:57841"/>
    </ligand>
</feature>
<name>H1Y3N3_9SPHI</name>
<dbReference type="CDD" id="cd00564">
    <property type="entry name" value="TMP_TenI"/>
    <property type="match status" value="1"/>
</dbReference>
<dbReference type="GO" id="GO:0005737">
    <property type="term" value="C:cytoplasm"/>
    <property type="evidence" value="ECO:0007669"/>
    <property type="project" value="TreeGrafter"/>
</dbReference>
<dbReference type="eggNOG" id="COG0352">
    <property type="taxonomic scope" value="Bacteria"/>
</dbReference>
<dbReference type="Gene3D" id="3.20.20.70">
    <property type="entry name" value="Aldolase class I"/>
    <property type="match status" value="1"/>
</dbReference>
<evidence type="ECO:0000256" key="7">
    <source>
        <dbReference type="ARBA" id="ARBA00047851"/>
    </source>
</evidence>
<dbReference type="HOGENOM" id="CLU_018272_3_2_10"/>
<organism evidence="13 14">
    <name type="scientific">Mucilaginibacter paludis DSM 18603</name>
    <dbReference type="NCBI Taxonomy" id="714943"/>
    <lineage>
        <taxon>Bacteria</taxon>
        <taxon>Pseudomonadati</taxon>
        <taxon>Bacteroidota</taxon>
        <taxon>Sphingobacteriia</taxon>
        <taxon>Sphingobacteriales</taxon>
        <taxon>Sphingobacteriaceae</taxon>
        <taxon>Mucilaginibacter</taxon>
    </lineage>
</organism>
<dbReference type="EMBL" id="CM001403">
    <property type="protein sequence ID" value="EHQ30295.1"/>
    <property type="molecule type" value="Genomic_DNA"/>
</dbReference>
<dbReference type="HAMAP" id="MF_00097">
    <property type="entry name" value="TMP_synthase"/>
    <property type="match status" value="1"/>
</dbReference>
<evidence type="ECO:0000256" key="3">
    <source>
        <dbReference type="ARBA" id="ARBA00022723"/>
    </source>
</evidence>
<gene>
    <name evidence="9" type="primary">thiE</name>
    <name evidence="13" type="ORF">Mucpa_6239</name>
</gene>
<dbReference type="UniPathway" id="UPA00060">
    <property type="reaction ID" value="UER00141"/>
</dbReference>
<comment type="catalytic activity">
    <reaction evidence="7 9 10">
        <text>2-(2-carboxy-4-methylthiazol-5-yl)ethyl phosphate + 4-amino-2-methyl-5-(diphosphooxymethyl)pyrimidine + 2 H(+) = thiamine phosphate + CO2 + diphosphate</text>
        <dbReference type="Rhea" id="RHEA:47848"/>
        <dbReference type="ChEBI" id="CHEBI:15378"/>
        <dbReference type="ChEBI" id="CHEBI:16526"/>
        <dbReference type="ChEBI" id="CHEBI:33019"/>
        <dbReference type="ChEBI" id="CHEBI:37575"/>
        <dbReference type="ChEBI" id="CHEBI:57841"/>
        <dbReference type="ChEBI" id="CHEBI:62890"/>
        <dbReference type="EC" id="2.5.1.3"/>
    </reaction>
</comment>
<dbReference type="InterPro" id="IPR022998">
    <property type="entry name" value="ThiamineP_synth_TenI"/>
</dbReference>
<dbReference type="Pfam" id="PF02581">
    <property type="entry name" value="TMP-TENI"/>
    <property type="match status" value="1"/>
</dbReference>
<keyword evidence="14" id="KW-1185">Reference proteome</keyword>
<dbReference type="InterPro" id="IPR034291">
    <property type="entry name" value="TMP_synthase"/>
</dbReference>